<organism evidence="1 2">
    <name type="scientific">Lecanicillium saksenae</name>
    <dbReference type="NCBI Taxonomy" id="468837"/>
    <lineage>
        <taxon>Eukaryota</taxon>
        <taxon>Fungi</taxon>
        <taxon>Dikarya</taxon>
        <taxon>Ascomycota</taxon>
        <taxon>Pezizomycotina</taxon>
        <taxon>Sordariomycetes</taxon>
        <taxon>Hypocreomycetidae</taxon>
        <taxon>Hypocreales</taxon>
        <taxon>Cordycipitaceae</taxon>
        <taxon>Lecanicillium</taxon>
    </lineage>
</organism>
<reference evidence="1" key="1">
    <citation type="submission" date="2022-07" db="EMBL/GenBank/DDBJ databases">
        <title>Genome Sequence of Lecanicillium saksenae.</title>
        <authorList>
            <person name="Buettner E."/>
        </authorList>
    </citation>
    <scope>NUCLEOTIDE SEQUENCE</scope>
    <source>
        <strain evidence="1">VT-O1</strain>
    </source>
</reference>
<gene>
    <name evidence="1" type="ORF">NLG97_g7481</name>
</gene>
<name>A0ACC1QLN7_9HYPO</name>
<evidence type="ECO:0000313" key="2">
    <source>
        <dbReference type="Proteomes" id="UP001148737"/>
    </source>
</evidence>
<evidence type="ECO:0000313" key="1">
    <source>
        <dbReference type="EMBL" id="KAJ3482769.1"/>
    </source>
</evidence>
<dbReference type="EMBL" id="JANAKD010001149">
    <property type="protein sequence ID" value="KAJ3482769.1"/>
    <property type="molecule type" value="Genomic_DNA"/>
</dbReference>
<protein>
    <submittedName>
        <fullName evidence="1">Uncharacterized protein</fullName>
    </submittedName>
</protein>
<keyword evidence="2" id="KW-1185">Reference proteome</keyword>
<accession>A0ACC1QLN7</accession>
<comment type="caution">
    <text evidence="1">The sequence shown here is derived from an EMBL/GenBank/DDBJ whole genome shotgun (WGS) entry which is preliminary data.</text>
</comment>
<dbReference type="Proteomes" id="UP001148737">
    <property type="component" value="Unassembled WGS sequence"/>
</dbReference>
<sequence>MAGLTLGMQDTTAVRPEQIAALSLGVFAILIFTSICIYLCGRHRGFKEAAQRAIHGIPDLHQSRSRLHGELPHSPAPLSQSTGRGRFIKLKKTFGIKTNTEEASSSSAQKQTGSHTSRIRTTLPLQIGIHPGTSNPYSGSEEFQAAVHNLLGYRPEDVAEWYPESDDDAHEDLQQRHQQEPFSAIDQCTSPLPAYEELEPRRFSWQGQESDYRPEKR</sequence>
<proteinExistence type="predicted"/>